<accession>A0AAV1ZZR6</accession>
<keyword evidence="3" id="KW-1185">Reference proteome</keyword>
<feature type="compositionally biased region" description="Basic and acidic residues" evidence="1">
    <location>
        <begin position="102"/>
        <end position="111"/>
    </location>
</feature>
<protein>
    <submittedName>
        <fullName evidence="2">Uncharacterized protein</fullName>
    </submittedName>
</protein>
<dbReference type="AlphaFoldDB" id="A0AAV1ZZR6"/>
<name>A0AAV1ZZR6_9ARAC</name>
<organism evidence="2 3">
    <name type="scientific">Larinioides sclopetarius</name>
    <dbReference type="NCBI Taxonomy" id="280406"/>
    <lineage>
        <taxon>Eukaryota</taxon>
        <taxon>Metazoa</taxon>
        <taxon>Ecdysozoa</taxon>
        <taxon>Arthropoda</taxon>
        <taxon>Chelicerata</taxon>
        <taxon>Arachnida</taxon>
        <taxon>Araneae</taxon>
        <taxon>Araneomorphae</taxon>
        <taxon>Entelegynae</taxon>
        <taxon>Araneoidea</taxon>
        <taxon>Araneidae</taxon>
        <taxon>Larinioides</taxon>
    </lineage>
</organism>
<dbReference type="EMBL" id="CAXIEN010000090">
    <property type="protein sequence ID" value="CAL1276001.1"/>
    <property type="molecule type" value="Genomic_DNA"/>
</dbReference>
<sequence>MSISVCKCCTRHLTTVGNVMVWDRFRQIQEISEKFLHEDIHKNSRRPYTSSSLSYNYIFQHYNDPKHRFSHHHVALLDSSSLSPNRRGMAEKTPGLNRRNARNADEKLSQN</sequence>
<reference evidence="2 3" key="1">
    <citation type="submission" date="2024-04" db="EMBL/GenBank/DDBJ databases">
        <authorList>
            <person name="Rising A."/>
            <person name="Reimegard J."/>
            <person name="Sonavane S."/>
            <person name="Akerstrom W."/>
            <person name="Nylinder S."/>
            <person name="Hedman E."/>
            <person name="Kallberg Y."/>
        </authorList>
    </citation>
    <scope>NUCLEOTIDE SEQUENCE [LARGE SCALE GENOMIC DNA]</scope>
</reference>
<comment type="caution">
    <text evidence="2">The sequence shown here is derived from an EMBL/GenBank/DDBJ whole genome shotgun (WGS) entry which is preliminary data.</text>
</comment>
<evidence type="ECO:0000256" key="1">
    <source>
        <dbReference type="SAM" id="MobiDB-lite"/>
    </source>
</evidence>
<evidence type="ECO:0000313" key="3">
    <source>
        <dbReference type="Proteomes" id="UP001497382"/>
    </source>
</evidence>
<evidence type="ECO:0000313" key="2">
    <source>
        <dbReference type="EMBL" id="CAL1276001.1"/>
    </source>
</evidence>
<proteinExistence type="predicted"/>
<gene>
    <name evidence="2" type="ORF">LARSCL_LOCUS8419</name>
</gene>
<dbReference type="Proteomes" id="UP001497382">
    <property type="component" value="Unassembled WGS sequence"/>
</dbReference>
<feature type="region of interest" description="Disordered" evidence="1">
    <location>
        <begin position="80"/>
        <end position="111"/>
    </location>
</feature>